<feature type="compositionally biased region" description="Polar residues" evidence="2">
    <location>
        <begin position="18"/>
        <end position="28"/>
    </location>
</feature>
<comment type="caution">
    <text evidence="3">The sequence shown here is derived from an EMBL/GenBank/DDBJ whole genome shotgun (WGS) entry which is preliminary data.</text>
</comment>
<gene>
    <name evidence="3" type="ORF">SteCoe_24571</name>
</gene>
<dbReference type="SUPFAM" id="SSF57903">
    <property type="entry name" value="FYVE/PHD zinc finger"/>
    <property type="match status" value="1"/>
</dbReference>
<name>A0A1R2BH91_9CILI</name>
<keyword evidence="4" id="KW-1185">Reference proteome</keyword>
<protein>
    <submittedName>
        <fullName evidence="3">Uncharacterized protein</fullName>
    </submittedName>
</protein>
<sequence>MSSPATNSLRRSFGNILTKISNRPSLEATSEESKQPKPSSQPCYDCSAKGKKNIQCRVCCKIACLLHSGVTSIGNTDRTCDECIHKQIIEEMTSYDELKEKIGSDIQELGSKRAQMTIKLNKENIRALNLKNELKEISEKSLSDKKSLIEQINNFQKENQKIEGDIQILESEISKRKAIAEYDEKRVGDLEKEAEHMKIALDEQTRERTKLLANVTELRDFIRLQVPVRIIKKVVCSNCYIAVQNAFAGIFKNVVPIKTEAQAKVQAKKSGACASCIIS</sequence>
<accession>A0A1R2BH91</accession>
<dbReference type="EMBL" id="MPUH01000649">
    <property type="protein sequence ID" value="OMJ76128.1"/>
    <property type="molecule type" value="Genomic_DNA"/>
</dbReference>
<feature type="compositionally biased region" description="Polar residues" evidence="2">
    <location>
        <begin position="1"/>
        <end position="10"/>
    </location>
</feature>
<evidence type="ECO:0000313" key="3">
    <source>
        <dbReference type="EMBL" id="OMJ76128.1"/>
    </source>
</evidence>
<feature type="coiled-coil region" evidence="1">
    <location>
        <begin position="120"/>
        <end position="207"/>
    </location>
</feature>
<dbReference type="InterPro" id="IPR011011">
    <property type="entry name" value="Znf_FYVE_PHD"/>
</dbReference>
<evidence type="ECO:0000256" key="1">
    <source>
        <dbReference type="SAM" id="Coils"/>
    </source>
</evidence>
<evidence type="ECO:0000256" key="2">
    <source>
        <dbReference type="SAM" id="MobiDB-lite"/>
    </source>
</evidence>
<proteinExistence type="predicted"/>
<feature type="region of interest" description="Disordered" evidence="2">
    <location>
        <begin position="1"/>
        <end position="42"/>
    </location>
</feature>
<dbReference type="Proteomes" id="UP000187209">
    <property type="component" value="Unassembled WGS sequence"/>
</dbReference>
<evidence type="ECO:0000313" key="4">
    <source>
        <dbReference type="Proteomes" id="UP000187209"/>
    </source>
</evidence>
<dbReference type="AlphaFoldDB" id="A0A1R2BH91"/>
<dbReference type="Gene3D" id="1.10.287.1490">
    <property type="match status" value="1"/>
</dbReference>
<reference evidence="3 4" key="1">
    <citation type="submission" date="2016-11" db="EMBL/GenBank/DDBJ databases">
        <title>The macronuclear genome of Stentor coeruleus: a giant cell with tiny introns.</title>
        <authorList>
            <person name="Slabodnick M."/>
            <person name="Ruby J.G."/>
            <person name="Reiff S.B."/>
            <person name="Swart E.C."/>
            <person name="Gosai S."/>
            <person name="Prabakaran S."/>
            <person name="Witkowska E."/>
            <person name="Larue G.E."/>
            <person name="Fisher S."/>
            <person name="Freeman R.M."/>
            <person name="Gunawardena J."/>
            <person name="Chu W."/>
            <person name="Stover N.A."/>
            <person name="Gregory B.D."/>
            <person name="Nowacki M."/>
            <person name="Derisi J."/>
            <person name="Roy S.W."/>
            <person name="Marshall W.F."/>
            <person name="Sood P."/>
        </authorList>
    </citation>
    <scope>NUCLEOTIDE SEQUENCE [LARGE SCALE GENOMIC DNA]</scope>
    <source>
        <strain evidence="3">WM001</strain>
    </source>
</reference>
<keyword evidence="1" id="KW-0175">Coiled coil</keyword>
<organism evidence="3 4">
    <name type="scientific">Stentor coeruleus</name>
    <dbReference type="NCBI Taxonomy" id="5963"/>
    <lineage>
        <taxon>Eukaryota</taxon>
        <taxon>Sar</taxon>
        <taxon>Alveolata</taxon>
        <taxon>Ciliophora</taxon>
        <taxon>Postciliodesmatophora</taxon>
        <taxon>Heterotrichea</taxon>
        <taxon>Heterotrichida</taxon>
        <taxon>Stentoridae</taxon>
        <taxon>Stentor</taxon>
    </lineage>
</organism>